<evidence type="ECO:0000256" key="1">
    <source>
        <dbReference type="SAM" id="MobiDB-lite"/>
    </source>
</evidence>
<dbReference type="PANTHER" id="PTHR45774:SF3">
    <property type="entry name" value="BTB (POZ) DOMAIN-CONTAINING 2B-RELATED"/>
    <property type="match status" value="1"/>
</dbReference>
<organism evidence="3 4">
    <name type="scientific">Frankliniella occidentalis</name>
    <name type="common">Western flower thrips</name>
    <name type="synonym">Euthrips occidentalis</name>
    <dbReference type="NCBI Taxonomy" id="133901"/>
    <lineage>
        <taxon>Eukaryota</taxon>
        <taxon>Metazoa</taxon>
        <taxon>Ecdysozoa</taxon>
        <taxon>Arthropoda</taxon>
        <taxon>Hexapoda</taxon>
        <taxon>Insecta</taxon>
        <taxon>Pterygota</taxon>
        <taxon>Neoptera</taxon>
        <taxon>Paraneoptera</taxon>
        <taxon>Thysanoptera</taxon>
        <taxon>Terebrantia</taxon>
        <taxon>Thripoidea</taxon>
        <taxon>Thripidae</taxon>
        <taxon>Frankliniella</taxon>
    </lineage>
</organism>
<dbReference type="Proteomes" id="UP000504606">
    <property type="component" value="Unplaced"/>
</dbReference>
<name>A0A6J1SRK6_FRAOC</name>
<dbReference type="SMART" id="SM00225">
    <property type="entry name" value="BTB"/>
    <property type="match status" value="1"/>
</dbReference>
<dbReference type="Gene3D" id="2.60.120.820">
    <property type="entry name" value="PHR domain"/>
    <property type="match status" value="1"/>
</dbReference>
<keyword evidence="3" id="KW-1185">Reference proteome</keyword>
<accession>A0A6J1SRK6</accession>
<evidence type="ECO:0000259" key="2">
    <source>
        <dbReference type="PROSITE" id="PS50097"/>
    </source>
</evidence>
<dbReference type="OrthoDB" id="624345at2759"/>
<dbReference type="Gene3D" id="3.30.710.10">
    <property type="entry name" value="Potassium Channel Kv1.1, Chain A"/>
    <property type="match status" value="1"/>
</dbReference>
<reference evidence="4" key="1">
    <citation type="submission" date="2025-08" db="UniProtKB">
        <authorList>
            <consortium name="RefSeq"/>
        </authorList>
    </citation>
    <scope>IDENTIFICATION</scope>
    <source>
        <tissue evidence="4">Whole organism</tissue>
    </source>
</reference>
<dbReference type="KEGG" id="foc:113208366"/>
<dbReference type="SUPFAM" id="SSF54695">
    <property type="entry name" value="POZ domain"/>
    <property type="match status" value="1"/>
</dbReference>
<dbReference type="PROSITE" id="PS50097">
    <property type="entry name" value="BTB"/>
    <property type="match status" value="1"/>
</dbReference>
<protein>
    <submittedName>
        <fullName evidence="4">Uncharacterized protein LOC113208366</fullName>
    </submittedName>
</protein>
<dbReference type="Pfam" id="PF00651">
    <property type="entry name" value="BTB"/>
    <property type="match status" value="1"/>
</dbReference>
<dbReference type="RefSeq" id="XP_026281121.2">
    <property type="nucleotide sequence ID" value="XM_026425336.2"/>
</dbReference>
<sequence>MKTLVETPVVTLIETPAETSPKTLTDDKTAVDPRTILGNQAEERSTSSVVASTTQRDDLEEGELTDHQTQLGAVIVSRNVESVDDRCPPWQQSTSSVGDRLRFLFQNNEFSDCSVTAGVVGKQKTFACHKVILSMTSSKLKSILMHSNHVNLNLTQEVFEVLLQYMYLDSFKLSSVEAACEVYKAALQYDVPHLLKLTRDFMLKNLSPDNIWTAFDLAVECDDRQLKAGCSSSLAENPSSWNYLSDVKRTLLLFVLDLKTVNIQEITVLKAVDEWAMQQCIHLDIEPNLFNKRQIVGPEIMSKIRFLAITPQDFVTYCESRKSFLNTEEMFAILCWLTIPKSQNLPDWVCPLSISRGTSKAFRLKRRKNFSFAVQQNSYFTEAYALTGPAMNYHVGAKQFTTLLKVSKPIVLQGIQVPALWYPPFHQEQNRTYEEIYEIEIIDSENNLLTTATVVLDVQFASVVDIVFKEAVTLDSSVDYKINIRTSKMYFLTKEFRTAEMAEKVKFTFQDKVIIPDKSCRNEALQNTMHCGFILQIVFSVFL</sequence>
<evidence type="ECO:0000313" key="3">
    <source>
        <dbReference type="Proteomes" id="UP000504606"/>
    </source>
</evidence>
<feature type="domain" description="BTB" evidence="2">
    <location>
        <begin position="111"/>
        <end position="175"/>
    </location>
</feature>
<dbReference type="InterPro" id="IPR000210">
    <property type="entry name" value="BTB/POZ_dom"/>
</dbReference>
<dbReference type="InterPro" id="IPR011333">
    <property type="entry name" value="SKP1/BTB/POZ_sf"/>
</dbReference>
<proteinExistence type="predicted"/>
<evidence type="ECO:0000313" key="4">
    <source>
        <dbReference type="RefSeq" id="XP_026281121.2"/>
    </source>
</evidence>
<gene>
    <name evidence="4" type="primary">LOC113208366</name>
</gene>
<dbReference type="CDD" id="cd18186">
    <property type="entry name" value="BTB_POZ_ZBTB_KLHL-like"/>
    <property type="match status" value="1"/>
</dbReference>
<dbReference type="InterPro" id="IPR038648">
    <property type="entry name" value="PHR_sf"/>
</dbReference>
<dbReference type="AlphaFoldDB" id="A0A6J1SRK6"/>
<dbReference type="PANTHER" id="PTHR45774">
    <property type="entry name" value="BTB/POZ DOMAIN-CONTAINING"/>
    <property type="match status" value="1"/>
</dbReference>
<feature type="region of interest" description="Disordered" evidence="1">
    <location>
        <begin position="37"/>
        <end position="61"/>
    </location>
</feature>
<dbReference type="GeneID" id="113208366"/>